<dbReference type="EMBL" id="CP029463">
    <property type="protein sequence ID" value="AWM12550.1"/>
    <property type="molecule type" value="Genomic_DNA"/>
</dbReference>
<dbReference type="AlphaFoldDB" id="A0A2U8QR27"/>
<dbReference type="Proteomes" id="UP000245429">
    <property type="component" value="Chromosome"/>
</dbReference>
<sequence length="64" mass="7414">MLNFGKPYPEQTFTVVIFAQNLTNFSYVPETFLKNKEICVTGKVKLYKGSPEIIVKKEEEIQLE</sequence>
<accession>A0A2U8QR27</accession>
<dbReference type="KEGG" id="fse:DI487_00790"/>
<evidence type="ECO:0000313" key="2">
    <source>
        <dbReference type="Proteomes" id="UP000245429"/>
    </source>
</evidence>
<proteinExistence type="predicted"/>
<name>A0A2U8QR27_9FLAO</name>
<organism evidence="1 2">
    <name type="scientific">Flavobacterium sediminis</name>
    <dbReference type="NCBI Taxonomy" id="2201181"/>
    <lineage>
        <taxon>Bacteria</taxon>
        <taxon>Pseudomonadati</taxon>
        <taxon>Bacteroidota</taxon>
        <taxon>Flavobacteriia</taxon>
        <taxon>Flavobacteriales</taxon>
        <taxon>Flavobacteriaceae</taxon>
        <taxon>Flavobacterium</taxon>
    </lineage>
</organism>
<gene>
    <name evidence="1" type="ORF">DI487_00790</name>
</gene>
<reference evidence="1 2" key="1">
    <citation type="submission" date="2018-05" db="EMBL/GenBank/DDBJ databases">
        <title>Flavobacterium sp. MEBiC07310.</title>
        <authorList>
            <person name="Baek K."/>
        </authorList>
    </citation>
    <scope>NUCLEOTIDE SEQUENCE [LARGE SCALE GENOMIC DNA]</scope>
    <source>
        <strain evidence="1 2">MEBiC07310</strain>
    </source>
</reference>
<protein>
    <submittedName>
        <fullName evidence="1">Uncharacterized protein</fullName>
    </submittedName>
</protein>
<evidence type="ECO:0000313" key="1">
    <source>
        <dbReference type="EMBL" id="AWM12550.1"/>
    </source>
</evidence>
<keyword evidence="2" id="KW-1185">Reference proteome</keyword>